<protein>
    <submittedName>
        <fullName evidence="2">Uncharacterized protein</fullName>
    </submittedName>
</protein>
<keyword evidence="1" id="KW-0812">Transmembrane</keyword>
<sequence>MVPHWEYPIGEFKRISETHEPQLAKKAFWFDLAKVGADALIGFSILFLSGYFLEIGWKSLIIGGIFGILPDSLSFLSWFSPSGVLQTHNKFHQSIHTKIKAGSKLGIATQAAAIGIILTILFFV</sequence>
<organism evidence="2 3">
    <name type="scientific">Candidatus Azambacteria bacterium RIFCSPLOWO2_02_FULL_44_14</name>
    <dbReference type="NCBI Taxonomy" id="1797306"/>
    <lineage>
        <taxon>Bacteria</taxon>
        <taxon>Candidatus Azamiibacteriota</taxon>
    </lineage>
</organism>
<reference evidence="2 3" key="1">
    <citation type="journal article" date="2016" name="Nat. Commun.">
        <title>Thousands of microbial genomes shed light on interconnected biogeochemical processes in an aquifer system.</title>
        <authorList>
            <person name="Anantharaman K."/>
            <person name="Brown C.T."/>
            <person name="Hug L.A."/>
            <person name="Sharon I."/>
            <person name="Castelle C.J."/>
            <person name="Probst A.J."/>
            <person name="Thomas B.C."/>
            <person name="Singh A."/>
            <person name="Wilkins M.J."/>
            <person name="Karaoz U."/>
            <person name="Brodie E.L."/>
            <person name="Williams K.H."/>
            <person name="Hubbard S.S."/>
            <person name="Banfield J.F."/>
        </authorList>
    </citation>
    <scope>NUCLEOTIDE SEQUENCE [LARGE SCALE GENOMIC DNA]</scope>
</reference>
<feature type="transmembrane region" description="Helical" evidence="1">
    <location>
        <begin position="35"/>
        <end position="53"/>
    </location>
</feature>
<keyword evidence="1" id="KW-1133">Transmembrane helix</keyword>
<keyword evidence="1" id="KW-0472">Membrane</keyword>
<feature type="transmembrane region" description="Helical" evidence="1">
    <location>
        <begin position="101"/>
        <end position="123"/>
    </location>
</feature>
<feature type="transmembrane region" description="Helical" evidence="1">
    <location>
        <begin position="59"/>
        <end position="80"/>
    </location>
</feature>
<evidence type="ECO:0000313" key="3">
    <source>
        <dbReference type="Proteomes" id="UP000177197"/>
    </source>
</evidence>
<dbReference type="AlphaFoldDB" id="A0A1F5CA96"/>
<accession>A0A1F5CA96</accession>
<proteinExistence type="predicted"/>
<comment type="caution">
    <text evidence="2">The sequence shown here is derived from an EMBL/GenBank/DDBJ whole genome shotgun (WGS) entry which is preliminary data.</text>
</comment>
<gene>
    <name evidence="2" type="ORF">A3I30_02155</name>
</gene>
<dbReference type="EMBL" id="MEYV01000018">
    <property type="protein sequence ID" value="OGD39782.1"/>
    <property type="molecule type" value="Genomic_DNA"/>
</dbReference>
<name>A0A1F5CA96_9BACT</name>
<evidence type="ECO:0000256" key="1">
    <source>
        <dbReference type="SAM" id="Phobius"/>
    </source>
</evidence>
<evidence type="ECO:0000313" key="2">
    <source>
        <dbReference type="EMBL" id="OGD39782.1"/>
    </source>
</evidence>
<dbReference type="Proteomes" id="UP000177197">
    <property type="component" value="Unassembled WGS sequence"/>
</dbReference>